<dbReference type="RefSeq" id="WP_102189088.1">
    <property type="nucleotide sequence ID" value="NZ_PNGI01000039.1"/>
</dbReference>
<gene>
    <name evidence="2" type="ORF">CJ232_11475</name>
</gene>
<organism evidence="2 3">
    <name type="scientific">Hoylesella timonensis</name>
    <dbReference type="NCBI Taxonomy" id="386414"/>
    <lineage>
        <taxon>Bacteria</taxon>
        <taxon>Pseudomonadati</taxon>
        <taxon>Bacteroidota</taxon>
        <taxon>Bacteroidia</taxon>
        <taxon>Bacteroidales</taxon>
        <taxon>Prevotellaceae</taxon>
        <taxon>Hoylesella</taxon>
    </lineage>
</organism>
<feature type="domain" description="Transposase DDE" evidence="1">
    <location>
        <begin position="129"/>
        <end position="207"/>
    </location>
</feature>
<reference evidence="2 3" key="1">
    <citation type="submission" date="2017-09" db="EMBL/GenBank/DDBJ databases">
        <title>Bacterial strain isolated from the female urinary microbiota.</title>
        <authorList>
            <person name="Thomas-White K."/>
            <person name="Kumar N."/>
            <person name="Forster S."/>
            <person name="Putonti C."/>
            <person name="Lawley T."/>
            <person name="Wolfe A.J."/>
        </authorList>
    </citation>
    <scope>NUCLEOTIDE SEQUENCE [LARGE SCALE GENOMIC DNA]</scope>
    <source>
        <strain evidence="2 3">UMB0818</strain>
    </source>
</reference>
<dbReference type="Proteomes" id="UP000235661">
    <property type="component" value="Unassembled WGS sequence"/>
</dbReference>
<dbReference type="AlphaFoldDB" id="A0A2N6Q2X6"/>
<dbReference type="STRING" id="1122992.GCA_000455445_02632"/>
<evidence type="ECO:0000259" key="1">
    <source>
        <dbReference type="Pfam" id="PF13586"/>
    </source>
</evidence>
<accession>A0A2N6Q2X6</accession>
<dbReference type="EMBL" id="PNGI01000039">
    <property type="protein sequence ID" value="PMC07341.1"/>
    <property type="molecule type" value="Genomic_DNA"/>
</dbReference>
<proteinExistence type="predicted"/>
<dbReference type="InterPro" id="IPR025668">
    <property type="entry name" value="Tnp_DDE_dom"/>
</dbReference>
<evidence type="ECO:0000313" key="3">
    <source>
        <dbReference type="Proteomes" id="UP000235661"/>
    </source>
</evidence>
<name>A0A2N6Q2X6_9BACT</name>
<evidence type="ECO:0000313" key="2">
    <source>
        <dbReference type="EMBL" id="PMC07341.1"/>
    </source>
</evidence>
<comment type="caution">
    <text evidence="2">The sequence shown here is derived from an EMBL/GenBank/DDBJ whole genome shotgun (WGS) entry which is preliminary data.</text>
</comment>
<protein>
    <recommendedName>
        <fullName evidence="1">Transposase DDE domain-containing protein</fullName>
    </recommendedName>
</protein>
<sequence>MLSYLNKDLRKLAELFVEYRESKDFLQPHEQRILRATFDMYFQQLEIFDEKKHQCKDRIVSIFQPHVRPIVRGKSKAPTEFGAKIGAAVYEGYTFIDHHSWDAYNESTDLSLQVQLFKKRFGYLPATILADKIYMNHANRRLLKEYEIKTYCKPLGRPPKEPRSPEYLKKMAKAVRERNEVECSFGTGKRVYRANNIRAKLPETAECWTGMCYFVKNVMKFLKELCLALFEIKLNLWANAIAKFRVRCFAVMAIY</sequence>
<dbReference type="Pfam" id="PF13586">
    <property type="entry name" value="DDE_Tnp_1_2"/>
    <property type="match status" value="1"/>
</dbReference>